<dbReference type="Proteomes" id="UP000770661">
    <property type="component" value="Unassembled WGS sequence"/>
</dbReference>
<evidence type="ECO:0000259" key="1">
    <source>
        <dbReference type="Pfam" id="PF03171"/>
    </source>
</evidence>
<proteinExistence type="predicted"/>
<dbReference type="SUPFAM" id="SSF51197">
    <property type="entry name" value="Clavaminate synthase-like"/>
    <property type="match status" value="1"/>
</dbReference>
<dbReference type="InterPro" id="IPR027443">
    <property type="entry name" value="IPNS-like_sf"/>
</dbReference>
<dbReference type="OrthoDB" id="288590at2759"/>
<evidence type="ECO:0000313" key="3">
    <source>
        <dbReference type="Proteomes" id="UP000770661"/>
    </source>
</evidence>
<dbReference type="AlphaFoldDB" id="A0A8J4YFW1"/>
<organism evidence="2 3">
    <name type="scientific">Chionoecetes opilio</name>
    <name type="common">Atlantic snow crab</name>
    <name type="synonym">Cancer opilio</name>
    <dbReference type="NCBI Taxonomy" id="41210"/>
    <lineage>
        <taxon>Eukaryota</taxon>
        <taxon>Metazoa</taxon>
        <taxon>Ecdysozoa</taxon>
        <taxon>Arthropoda</taxon>
        <taxon>Crustacea</taxon>
        <taxon>Multicrustacea</taxon>
        <taxon>Malacostraca</taxon>
        <taxon>Eumalacostraca</taxon>
        <taxon>Eucarida</taxon>
        <taxon>Decapoda</taxon>
        <taxon>Pleocyemata</taxon>
        <taxon>Brachyura</taxon>
        <taxon>Eubrachyura</taxon>
        <taxon>Majoidea</taxon>
        <taxon>Majidae</taxon>
        <taxon>Chionoecetes</taxon>
    </lineage>
</organism>
<dbReference type="PANTHER" id="PTHR47990">
    <property type="entry name" value="2-OXOGLUTARATE (2OG) AND FE(II)-DEPENDENT OXYGENASE SUPERFAMILY PROTEIN-RELATED"/>
    <property type="match status" value="1"/>
</dbReference>
<name>A0A8J4YFW1_CHIOP</name>
<reference evidence="2" key="1">
    <citation type="submission" date="2020-07" db="EMBL/GenBank/DDBJ databases">
        <title>The High-quality genome of the commercially important snow crab, Chionoecetes opilio.</title>
        <authorList>
            <person name="Jeong J.-H."/>
            <person name="Ryu S."/>
        </authorList>
    </citation>
    <scope>NUCLEOTIDE SEQUENCE</scope>
    <source>
        <strain evidence="2">MADBK_172401_WGS</strain>
        <tissue evidence="2">Digestive gland</tissue>
    </source>
</reference>
<dbReference type="Pfam" id="PF03171">
    <property type="entry name" value="2OG-FeII_Oxy"/>
    <property type="match status" value="1"/>
</dbReference>
<protein>
    <submittedName>
        <fullName evidence="2">UPF0676 protein C1494.01</fullName>
    </submittedName>
</protein>
<evidence type="ECO:0000313" key="2">
    <source>
        <dbReference type="EMBL" id="KAG0726517.1"/>
    </source>
</evidence>
<dbReference type="InterPro" id="IPR044861">
    <property type="entry name" value="IPNS-like_FE2OG_OXY"/>
</dbReference>
<feature type="domain" description="Isopenicillin N synthase-like Fe(2+) 2OG dioxygenase" evidence="1">
    <location>
        <begin position="84"/>
        <end position="191"/>
    </location>
</feature>
<comment type="caution">
    <text evidence="2">The sequence shown here is derived from an EMBL/GenBank/DDBJ whole genome shotgun (WGS) entry which is preliminary data.</text>
</comment>
<keyword evidence="3" id="KW-1185">Reference proteome</keyword>
<dbReference type="Gene3D" id="2.60.120.330">
    <property type="entry name" value="B-lactam Antibiotic, Isopenicillin N Synthase, Chain"/>
    <property type="match status" value="1"/>
</dbReference>
<dbReference type="EMBL" id="JACEEZ010004281">
    <property type="protein sequence ID" value="KAG0726517.1"/>
    <property type="molecule type" value="Genomic_DNA"/>
</dbReference>
<gene>
    <name evidence="2" type="ORF">GWK47_004293</name>
</gene>
<sequence length="225" mass="25059">MVFLSHWLSEVRGVSELRESYDVHTPDGAFPDHEIASLRPTVRTIFEKCKSLTYRILTAMAIALGLDRSYFCKRHQQLASADNSSCMRLLYYPASPTPRTPPRAPPPAAAPIRITALLPCYSKTLVVAWRCVKERGGAWVSAQPIPGTILVNAGDILQFWTADHFRATEHRVLLSGARNTARQSVVFFVHPDGEVVVAPVDGSGRYAARTAQEHTTKRFSETYSF</sequence>
<accession>A0A8J4YFW1</accession>
<dbReference type="InterPro" id="IPR050231">
    <property type="entry name" value="Iron_ascorbate_oxido_reductase"/>
</dbReference>